<dbReference type="InterPro" id="IPR017911">
    <property type="entry name" value="MacB-like_ATP-bd"/>
</dbReference>
<keyword evidence="3" id="KW-0547">Nucleotide-binding</keyword>
<dbReference type="InterPro" id="IPR003593">
    <property type="entry name" value="AAA+_ATPase"/>
</dbReference>
<dbReference type="InterPro" id="IPR003439">
    <property type="entry name" value="ABC_transporter-like_ATP-bd"/>
</dbReference>
<dbReference type="EMBL" id="PPTP01000006">
    <property type="protein sequence ID" value="RDB55010.1"/>
    <property type="molecule type" value="Genomic_DNA"/>
</dbReference>
<evidence type="ECO:0000256" key="2">
    <source>
        <dbReference type="ARBA" id="ARBA00022448"/>
    </source>
</evidence>
<dbReference type="GO" id="GO:0005524">
    <property type="term" value="F:ATP binding"/>
    <property type="evidence" value="ECO:0007669"/>
    <property type="project" value="UniProtKB-KW"/>
</dbReference>
<dbReference type="GO" id="GO:0098796">
    <property type="term" value="C:membrane protein complex"/>
    <property type="evidence" value="ECO:0007669"/>
    <property type="project" value="UniProtKB-ARBA"/>
</dbReference>
<keyword evidence="4" id="KW-0067">ATP-binding</keyword>
<accession>A0A369L6G4</accession>
<dbReference type="SMART" id="SM00382">
    <property type="entry name" value="AAA"/>
    <property type="match status" value="1"/>
</dbReference>
<dbReference type="FunFam" id="3.40.50.300:FF:000032">
    <property type="entry name" value="Export ABC transporter ATP-binding protein"/>
    <property type="match status" value="1"/>
</dbReference>
<dbReference type="PANTHER" id="PTHR42798">
    <property type="entry name" value="LIPOPROTEIN-RELEASING SYSTEM ATP-BINDING PROTEIN LOLD"/>
    <property type="match status" value="1"/>
</dbReference>
<dbReference type="PANTHER" id="PTHR42798:SF7">
    <property type="entry name" value="ALPHA-D-RIBOSE 1-METHYLPHOSPHONATE 5-TRIPHOSPHATE SYNTHASE SUBUNIT PHNL"/>
    <property type="match status" value="1"/>
</dbReference>
<organism evidence="6 7">
    <name type="scientific">Senegalimassilia anaerobia</name>
    <dbReference type="NCBI Taxonomy" id="1473216"/>
    <lineage>
        <taxon>Bacteria</taxon>
        <taxon>Bacillati</taxon>
        <taxon>Actinomycetota</taxon>
        <taxon>Coriobacteriia</taxon>
        <taxon>Coriobacteriales</taxon>
        <taxon>Coriobacteriaceae</taxon>
        <taxon>Senegalimassilia</taxon>
    </lineage>
</organism>
<dbReference type="SUPFAM" id="SSF52540">
    <property type="entry name" value="P-loop containing nucleoside triphosphate hydrolases"/>
    <property type="match status" value="1"/>
</dbReference>
<gene>
    <name evidence="6" type="ORF">C1880_07195</name>
</gene>
<protein>
    <submittedName>
        <fullName evidence="6">ABC transporter</fullName>
    </submittedName>
</protein>
<dbReference type="STRING" id="1034345.GCA_000236865_01827"/>
<comment type="similarity">
    <text evidence="1">Belongs to the ABC transporter superfamily.</text>
</comment>
<feature type="domain" description="ABC transporter" evidence="5">
    <location>
        <begin position="25"/>
        <end position="264"/>
    </location>
</feature>
<dbReference type="Proteomes" id="UP000253792">
    <property type="component" value="Unassembled WGS sequence"/>
</dbReference>
<sequence>MTMVTATPPAGIANAGTSDNRNVLLSVRDVRKVYGSREAVTRALDDVSFDISEGEFVGVMGPSGSGKSTLLNCISTIDTVTSGNIILSGLDITQLRSRQLSKFRRDDLGFIFQDANLLDTLTGFENIALALTIKGEKADAVRAKVDSTANMLGVTDVLQKYPRQMSGGQRQRVAAARAIVADPKLVLADEPTGALDSRNAAVLLETLEVLNAKLHATIMMVTHDAVAASYADRILFIKDGKLFNELRRGDDARTDFYQRILEVQAFLSGKQGDSPAVGFAPSHAVKPRN</sequence>
<dbReference type="OrthoDB" id="2079174at2"/>
<comment type="caution">
    <text evidence="6">The sequence shown here is derived from an EMBL/GenBank/DDBJ whole genome shotgun (WGS) entry which is preliminary data.</text>
</comment>
<evidence type="ECO:0000256" key="3">
    <source>
        <dbReference type="ARBA" id="ARBA00022741"/>
    </source>
</evidence>
<name>A0A369L6G4_9ACTN</name>
<keyword evidence="2" id="KW-0813">Transport</keyword>
<evidence type="ECO:0000256" key="1">
    <source>
        <dbReference type="ARBA" id="ARBA00005417"/>
    </source>
</evidence>
<keyword evidence="7" id="KW-1185">Reference proteome</keyword>
<dbReference type="InterPro" id="IPR027417">
    <property type="entry name" value="P-loop_NTPase"/>
</dbReference>
<evidence type="ECO:0000313" key="7">
    <source>
        <dbReference type="Proteomes" id="UP000253792"/>
    </source>
</evidence>
<reference evidence="6 7" key="1">
    <citation type="journal article" date="2018" name="Elife">
        <title>Discovery and characterization of a prevalent human gut bacterial enzyme sufficient for the inactivation of a family of plant toxins.</title>
        <authorList>
            <person name="Koppel N."/>
            <person name="Bisanz J.E."/>
            <person name="Pandelia M.E."/>
            <person name="Turnbaugh P.J."/>
            <person name="Balskus E.P."/>
        </authorList>
    </citation>
    <scope>NUCLEOTIDE SEQUENCE [LARGE SCALE GENOMIC DNA]</scope>
    <source>
        <strain evidence="7">anaerobia AP69FAA</strain>
    </source>
</reference>
<evidence type="ECO:0000256" key="4">
    <source>
        <dbReference type="ARBA" id="ARBA00022840"/>
    </source>
</evidence>
<dbReference type="PROSITE" id="PS50893">
    <property type="entry name" value="ABC_TRANSPORTER_2"/>
    <property type="match status" value="1"/>
</dbReference>
<evidence type="ECO:0000313" key="6">
    <source>
        <dbReference type="EMBL" id="RDB55010.1"/>
    </source>
</evidence>
<dbReference type="Gene3D" id="3.40.50.300">
    <property type="entry name" value="P-loop containing nucleotide triphosphate hydrolases"/>
    <property type="match status" value="1"/>
</dbReference>
<dbReference type="CDD" id="cd03255">
    <property type="entry name" value="ABC_MJ0796_LolCDE_FtsE"/>
    <property type="match status" value="1"/>
</dbReference>
<dbReference type="AlphaFoldDB" id="A0A369L6G4"/>
<dbReference type="Pfam" id="PF00005">
    <property type="entry name" value="ABC_tran"/>
    <property type="match status" value="1"/>
</dbReference>
<evidence type="ECO:0000259" key="5">
    <source>
        <dbReference type="PROSITE" id="PS50893"/>
    </source>
</evidence>
<dbReference type="GO" id="GO:0022857">
    <property type="term" value="F:transmembrane transporter activity"/>
    <property type="evidence" value="ECO:0007669"/>
    <property type="project" value="UniProtKB-ARBA"/>
</dbReference>
<dbReference type="GO" id="GO:0016887">
    <property type="term" value="F:ATP hydrolysis activity"/>
    <property type="evidence" value="ECO:0007669"/>
    <property type="project" value="InterPro"/>
</dbReference>
<proteinExistence type="inferred from homology"/>